<keyword evidence="2" id="KW-0732">Signal</keyword>
<protein>
    <recommendedName>
        <fullName evidence="5">DUF4124 domain-containing protein</fullName>
    </recommendedName>
</protein>
<gene>
    <name evidence="3" type="ORF">NCTC10736_00071</name>
</gene>
<dbReference type="RefSeq" id="WP_115405170.1">
    <property type="nucleotide sequence ID" value="NZ_BPFE01000053.1"/>
</dbReference>
<reference evidence="3 4" key="1">
    <citation type="submission" date="2018-06" db="EMBL/GenBank/DDBJ databases">
        <authorList>
            <consortium name="Pathogen Informatics"/>
            <person name="Doyle S."/>
        </authorList>
    </citation>
    <scope>NUCLEOTIDE SEQUENCE [LARGE SCALE GENOMIC DNA]</scope>
    <source>
        <strain evidence="3 4">NCTC10736</strain>
    </source>
</reference>
<evidence type="ECO:0008006" key="5">
    <source>
        <dbReference type="Google" id="ProtNLM"/>
    </source>
</evidence>
<proteinExistence type="predicted"/>
<evidence type="ECO:0000256" key="1">
    <source>
        <dbReference type="SAM" id="MobiDB-lite"/>
    </source>
</evidence>
<dbReference type="EMBL" id="UGYV01000001">
    <property type="protein sequence ID" value="SUI58650.1"/>
    <property type="molecule type" value="Genomic_DNA"/>
</dbReference>
<sequence>MARLILTLIWVLLPCLAQANTIYKCRKEDKVIFSQTACPQEFSQHKIEYQLGVTTEVDSDKKEILIDPFQALLNQKTISKEKLLQLLDGEIYRLKQENSYFEILRASELQKLERKRYWQNQEKNDPEYINEMSDINTHFNASLINNNAKIQQLSDRKTQITRETSTDTSKKPELH</sequence>
<feature type="chain" id="PRO_5016904994" description="DUF4124 domain-containing protein" evidence="2">
    <location>
        <begin position="20"/>
        <end position="175"/>
    </location>
</feature>
<dbReference type="Proteomes" id="UP000255061">
    <property type="component" value="Unassembled WGS sequence"/>
</dbReference>
<evidence type="ECO:0000313" key="4">
    <source>
        <dbReference type="Proteomes" id="UP000255061"/>
    </source>
</evidence>
<feature type="signal peptide" evidence="2">
    <location>
        <begin position="1"/>
        <end position="19"/>
    </location>
</feature>
<dbReference type="AlphaFoldDB" id="A0A379ZB62"/>
<organism evidence="3 4">
    <name type="scientific">Shewanella morhuae</name>
    <dbReference type="NCBI Taxonomy" id="365591"/>
    <lineage>
        <taxon>Bacteria</taxon>
        <taxon>Pseudomonadati</taxon>
        <taxon>Pseudomonadota</taxon>
        <taxon>Gammaproteobacteria</taxon>
        <taxon>Alteromonadales</taxon>
        <taxon>Shewanellaceae</taxon>
        <taxon>Shewanella</taxon>
    </lineage>
</organism>
<feature type="region of interest" description="Disordered" evidence="1">
    <location>
        <begin position="154"/>
        <end position="175"/>
    </location>
</feature>
<evidence type="ECO:0000313" key="3">
    <source>
        <dbReference type="EMBL" id="SUI58650.1"/>
    </source>
</evidence>
<accession>A0A379ZB62</accession>
<evidence type="ECO:0000256" key="2">
    <source>
        <dbReference type="SAM" id="SignalP"/>
    </source>
</evidence>
<name>A0A379ZB62_9GAMM</name>